<dbReference type="Pfam" id="PF00583">
    <property type="entry name" value="Acetyltransf_1"/>
    <property type="match status" value="1"/>
</dbReference>
<dbReference type="AlphaFoldDB" id="A0A7H1BIV0"/>
<keyword evidence="3" id="KW-1185">Reference proteome</keyword>
<sequence length="219" mass="23343">MTADARVRDWVDGWVLSRGAAPPSAEPWGFTVHVGLESHVSRHVLGAVNDGVREGDVREAARSVRATGAQLKVFADPERVLPWLGPGWEPYDLGDVLMTAELTGAEPPAPPAGYRVRTWTRDGVTRVLVTDAEGTFAARGQTATTGASTVVDMIETSEDHRRRGLGRVVMGTLQAAARAGGARRGVLAGTPAGQFLYRSLGWRTVAPLTNARRRPATAA</sequence>
<dbReference type="SUPFAM" id="SSF55729">
    <property type="entry name" value="Acyl-CoA N-acyltransferases (Nat)"/>
    <property type="match status" value="1"/>
</dbReference>
<dbReference type="Proteomes" id="UP000516428">
    <property type="component" value="Chromosome"/>
</dbReference>
<dbReference type="GO" id="GO:0016747">
    <property type="term" value="F:acyltransferase activity, transferring groups other than amino-acyl groups"/>
    <property type="evidence" value="ECO:0007669"/>
    <property type="project" value="InterPro"/>
</dbReference>
<dbReference type="InterPro" id="IPR000182">
    <property type="entry name" value="GNAT_dom"/>
</dbReference>
<organism evidence="2 3">
    <name type="scientific">Streptomyces xanthii</name>
    <dbReference type="NCBI Taxonomy" id="2768069"/>
    <lineage>
        <taxon>Bacteria</taxon>
        <taxon>Bacillati</taxon>
        <taxon>Actinomycetota</taxon>
        <taxon>Actinomycetes</taxon>
        <taxon>Kitasatosporales</taxon>
        <taxon>Streptomycetaceae</taxon>
        <taxon>Streptomyces</taxon>
    </lineage>
</organism>
<keyword evidence="2" id="KW-0808">Transferase</keyword>
<evidence type="ECO:0000313" key="2">
    <source>
        <dbReference type="EMBL" id="QNS08655.1"/>
    </source>
</evidence>
<proteinExistence type="predicted"/>
<dbReference type="Gene3D" id="3.40.630.30">
    <property type="match status" value="1"/>
</dbReference>
<name>A0A7H1BIV0_9ACTN</name>
<evidence type="ECO:0000259" key="1">
    <source>
        <dbReference type="PROSITE" id="PS51186"/>
    </source>
</evidence>
<dbReference type="KEGG" id="sxn:IAG42_11330"/>
<dbReference type="EMBL" id="CP061281">
    <property type="protein sequence ID" value="QNS08655.1"/>
    <property type="molecule type" value="Genomic_DNA"/>
</dbReference>
<accession>A0A7H1BIV0</accession>
<evidence type="ECO:0000313" key="3">
    <source>
        <dbReference type="Proteomes" id="UP000516428"/>
    </source>
</evidence>
<gene>
    <name evidence="2" type="ORF">IAG42_11330</name>
</gene>
<protein>
    <submittedName>
        <fullName evidence="2">GNAT family N-acetyltransferase</fullName>
    </submittedName>
</protein>
<feature type="domain" description="N-acetyltransferase" evidence="1">
    <location>
        <begin position="86"/>
        <end position="219"/>
    </location>
</feature>
<dbReference type="InterPro" id="IPR016181">
    <property type="entry name" value="Acyl_CoA_acyltransferase"/>
</dbReference>
<reference evidence="2 3" key="1">
    <citation type="submission" date="2020-09" db="EMBL/GenBank/DDBJ databases">
        <title>A novel species.</title>
        <authorList>
            <person name="Gao J."/>
        </authorList>
    </citation>
    <scope>NUCLEOTIDE SEQUENCE [LARGE SCALE GENOMIC DNA]</scope>
    <source>
        <strain evidence="2 3">CRXT-Y-14</strain>
    </source>
</reference>
<dbReference type="PROSITE" id="PS51186">
    <property type="entry name" value="GNAT"/>
    <property type="match status" value="1"/>
</dbReference>